<protein>
    <submittedName>
        <fullName evidence="2">ABC transporter permease</fullName>
    </submittedName>
</protein>
<sequence length="254" mass="27156">MNQLKSEWIKVTTTKSAYWLYAIGIGLAVVLAVVIGQFEQPATGDPMAGAPGGGSDPLFAILGVSAFTVLLAWIAAIVGVTGEYRYHTIKATFLTTPSRWPAIVAKTALFTVLSMVVTAVAVVLALLVAGALSGNEGWTPFSGDGLTYLWRFPVYAALGTIAVTGLAYIMRNAAGTISLFLVWILALEGMVSLIPRVGEDIAAWMPFANGDFWTQGESVRGYITWGEWPAFAWFAAVCVALWVVGVLMTLRRDA</sequence>
<evidence type="ECO:0000256" key="1">
    <source>
        <dbReference type="SAM" id="Phobius"/>
    </source>
</evidence>
<gene>
    <name evidence="2" type="ORF">DQ226_10990</name>
</gene>
<dbReference type="EMBL" id="QNTT01000027">
    <property type="protein sequence ID" value="RBA35154.1"/>
    <property type="molecule type" value="Genomic_DNA"/>
</dbReference>
<evidence type="ECO:0000313" key="2">
    <source>
        <dbReference type="EMBL" id="RBA35154.1"/>
    </source>
</evidence>
<dbReference type="RefSeq" id="WP_069390430.1">
    <property type="nucleotide sequence ID" value="NZ_JBITUO010000007.1"/>
</dbReference>
<dbReference type="GeneID" id="97370645"/>
<feature type="transmembrane region" description="Helical" evidence="1">
    <location>
        <begin position="152"/>
        <end position="170"/>
    </location>
</feature>
<organism evidence="2 3">
    <name type="scientific">Dietzia maris</name>
    <dbReference type="NCBI Taxonomy" id="37915"/>
    <lineage>
        <taxon>Bacteria</taxon>
        <taxon>Bacillati</taxon>
        <taxon>Actinomycetota</taxon>
        <taxon>Actinomycetes</taxon>
        <taxon>Mycobacteriales</taxon>
        <taxon>Dietziaceae</taxon>
        <taxon>Dietzia</taxon>
    </lineage>
</organism>
<keyword evidence="1" id="KW-0472">Membrane</keyword>
<feature type="transmembrane region" description="Helical" evidence="1">
    <location>
        <begin position="177"/>
        <end position="197"/>
    </location>
</feature>
<feature type="transmembrane region" description="Helical" evidence="1">
    <location>
        <begin position="230"/>
        <end position="250"/>
    </location>
</feature>
<keyword evidence="1" id="KW-0812">Transmembrane</keyword>
<reference evidence="2 3" key="1">
    <citation type="submission" date="2018-06" db="EMBL/GenBank/DDBJ databases">
        <title>Whole genome sequencing of four bacterial strains from South Shetland trench revealing bio-synthetic gene clusters.</title>
        <authorList>
            <person name="Abdel-Mageed W.M."/>
            <person name="Lehri B."/>
            <person name="Jarmusch S.A."/>
            <person name="Miranda K."/>
            <person name="Goodfellow M."/>
            <person name="Jaspars M."/>
            <person name="Karlyshev A.V."/>
        </authorList>
    </citation>
    <scope>NUCLEOTIDE SEQUENCE [LARGE SCALE GENOMIC DNA]</scope>
    <source>
        <strain evidence="2 3">SST1</strain>
    </source>
</reference>
<name>A0A365P981_9ACTN</name>
<dbReference type="AlphaFoldDB" id="A0A365P981"/>
<feature type="transmembrane region" description="Helical" evidence="1">
    <location>
        <begin position="58"/>
        <end position="82"/>
    </location>
</feature>
<feature type="transmembrane region" description="Helical" evidence="1">
    <location>
        <begin position="103"/>
        <end position="132"/>
    </location>
</feature>
<keyword evidence="1" id="KW-1133">Transmembrane helix</keyword>
<dbReference type="Proteomes" id="UP000252187">
    <property type="component" value="Unassembled WGS sequence"/>
</dbReference>
<accession>A0A365P981</accession>
<comment type="caution">
    <text evidence="2">The sequence shown here is derived from an EMBL/GenBank/DDBJ whole genome shotgun (WGS) entry which is preliminary data.</text>
</comment>
<proteinExistence type="predicted"/>
<feature type="transmembrane region" description="Helical" evidence="1">
    <location>
        <begin position="18"/>
        <end position="38"/>
    </location>
</feature>
<evidence type="ECO:0000313" key="3">
    <source>
        <dbReference type="Proteomes" id="UP000252187"/>
    </source>
</evidence>